<reference evidence="1 2" key="1">
    <citation type="submission" date="2022-10" db="EMBL/GenBank/DDBJ databases">
        <title>Draft genome sequence of Streptomyces sp. YSPA8.</title>
        <authorList>
            <person name="Moriuchi R."/>
            <person name="Dohra H."/>
            <person name="Yamamura H."/>
            <person name="Kodani S."/>
        </authorList>
    </citation>
    <scope>NUCLEOTIDE SEQUENCE [LARGE SCALE GENOMIC DNA]</scope>
    <source>
        <strain evidence="1 2">YSPA8</strain>
    </source>
</reference>
<dbReference type="RefSeq" id="WP_323450049.1">
    <property type="nucleotide sequence ID" value="NZ_BSBI01000013.1"/>
</dbReference>
<keyword evidence="2" id="KW-1185">Reference proteome</keyword>
<evidence type="ECO:0000313" key="1">
    <source>
        <dbReference type="EMBL" id="GLF98059.1"/>
    </source>
</evidence>
<dbReference type="Proteomes" id="UP001291653">
    <property type="component" value="Unassembled WGS sequence"/>
</dbReference>
<sequence>MALFRSSYRIAADVLLDSTEAAGDDRLSLPSLATFLLRGYVDGTIAVKRTAQEVGAGHPRTGKDLALDRDLLTQADAKRASEEVAQSLAHLLEILFRAYARGQISLSASGRAGGRESAPPSGS</sequence>
<evidence type="ECO:0000313" key="2">
    <source>
        <dbReference type="Proteomes" id="UP001291653"/>
    </source>
</evidence>
<protein>
    <submittedName>
        <fullName evidence="1">Uncharacterized protein</fullName>
    </submittedName>
</protein>
<proteinExistence type="predicted"/>
<name>A0ABQ5P646_9ACTN</name>
<organism evidence="1 2">
    <name type="scientific">Streptomyces yaizuensis</name>
    <dbReference type="NCBI Taxonomy" id="2989713"/>
    <lineage>
        <taxon>Bacteria</taxon>
        <taxon>Bacillati</taxon>
        <taxon>Actinomycetota</taxon>
        <taxon>Actinomycetes</taxon>
        <taxon>Kitasatosporales</taxon>
        <taxon>Streptomycetaceae</taxon>
        <taxon>Streptomyces</taxon>
    </lineage>
</organism>
<dbReference type="EMBL" id="BSBI01000013">
    <property type="protein sequence ID" value="GLF98059.1"/>
    <property type="molecule type" value="Genomic_DNA"/>
</dbReference>
<comment type="caution">
    <text evidence="1">The sequence shown here is derived from an EMBL/GenBank/DDBJ whole genome shotgun (WGS) entry which is preliminary data.</text>
</comment>
<accession>A0ABQ5P646</accession>
<gene>
    <name evidence="1" type="ORF">SYYSPA8_27200</name>
</gene>